<dbReference type="AlphaFoldDB" id="A0A2U1KPX9"/>
<sequence>MGRFDMENGYKDNGVELVCRKREAQHQETRDGDSASEAYYSNKKRRIDIPNKEDSLKAIDFVSSLKRKQENIFTSTGCAKMFK</sequence>
<evidence type="ECO:0000313" key="2">
    <source>
        <dbReference type="EMBL" id="PWA38814.1"/>
    </source>
</evidence>
<accession>A0A2U1KPX9</accession>
<gene>
    <name evidence="2" type="ORF">CTI12_AA577940</name>
</gene>
<dbReference type="Proteomes" id="UP000245207">
    <property type="component" value="Unassembled WGS sequence"/>
</dbReference>
<protein>
    <submittedName>
        <fullName evidence="2">Uncharacterized protein</fullName>
    </submittedName>
</protein>
<evidence type="ECO:0000313" key="3">
    <source>
        <dbReference type="Proteomes" id="UP000245207"/>
    </source>
</evidence>
<reference evidence="2 3" key="1">
    <citation type="journal article" date="2018" name="Mol. Plant">
        <title>The genome of Artemisia annua provides insight into the evolution of Asteraceae family and artemisinin biosynthesis.</title>
        <authorList>
            <person name="Shen Q."/>
            <person name="Zhang L."/>
            <person name="Liao Z."/>
            <person name="Wang S."/>
            <person name="Yan T."/>
            <person name="Shi P."/>
            <person name="Liu M."/>
            <person name="Fu X."/>
            <person name="Pan Q."/>
            <person name="Wang Y."/>
            <person name="Lv Z."/>
            <person name="Lu X."/>
            <person name="Zhang F."/>
            <person name="Jiang W."/>
            <person name="Ma Y."/>
            <person name="Chen M."/>
            <person name="Hao X."/>
            <person name="Li L."/>
            <person name="Tang Y."/>
            <person name="Lv G."/>
            <person name="Zhou Y."/>
            <person name="Sun X."/>
            <person name="Brodelius P.E."/>
            <person name="Rose J.K.C."/>
            <person name="Tang K."/>
        </authorList>
    </citation>
    <scope>NUCLEOTIDE SEQUENCE [LARGE SCALE GENOMIC DNA]</scope>
    <source>
        <strain evidence="3">cv. Huhao1</strain>
        <tissue evidence="2">Leaf</tissue>
    </source>
</reference>
<organism evidence="2 3">
    <name type="scientific">Artemisia annua</name>
    <name type="common">Sweet wormwood</name>
    <dbReference type="NCBI Taxonomy" id="35608"/>
    <lineage>
        <taxon>Eukaryota</taxon>
        <taxon>Viridiplantae</taxon>
        <taxon>Streptophyta</taxon>
        <taxon>Embryophyta</taxon>
        <taxon>Tracheophyta</taxon>
        <taxon>Spermatophyta</taxon>
        <taxon>Magnoliopsida</taxon>
        <taxon>eudicotyledons</taxon>
        <taxon>Gunneridae</taxon>
        <taxon>Pentapetalae</taxon>
        <taxon>asterids</taxon>
        <taxon>campanulids</taxon>
        <taxon>Asterales</taxon>
        <taxon>Asteraceae</taxon>
        <taxon>Asteroideae</taxon>
        <taxon>Anthemideae</taxon>
        <taxon>Artemisiinae</taxon>
        <taxon>Artemisia</taxon>
    </lineage>
</organism>
<feature type="region of interest" description="Disordered" evidence="1">
    <location>
        <begin position="23"/>
        <end position="44"/>
    </location>
</feature>
<keyword evidence="3" id="KW-1185">Reference proteome</keyword>
<comment type="caution">
    <text evidence="2">The sequence shown here is derived from an EMBL/GenBank/DDBJ whole genome shotgun (WGS) entry which is preliminary data.</text>
</comment>
<feature type="compositionally biased region" description="Basic and acidic residues" evidence="1">
    <location>
        <begin position="23"/>
        <end position="33"/>
    </location>
</feature>
<dbReference type="EMBL" id="PKPP01015246">
    <property type="protein sequence ID" value="PWA38814.1"/>
    <property type="molecule type" value="Genomic_DNA"/>
</dbReference>
<evidence type="ECO:0000256" key="1">
    <source>
        <dbReference type="SAM" id="MobiDB-lite"/>
    </source>
</evidence>
<proteinExistence type="predicted"/>
<name>A0A2U1KPX9_ARTAN</name>